<evidence type="ECO:0000256" key="1">
    <source>
        <dbReference type="SAM" id="MobiDB-lite"/>
    </source>
</evidence>
<accession>A0A2V1DAF0</accession>
<keyword evidence="2" id="KW-1133">Transmembrane helix</keyword>
<feature type="compositionally biased region" description="Polar residues" evidence="1">
    <location>
        <begin position="147"/>
        <end position="161"/>
    </location>
</feature>
<feature type="compositionally biased region" description="Low complexity" evidence="1">
    <location>
        <begin position="126"/>
        <end position="139"/>
    </location>
</feature>
<feature type="transmembrane region" description="Helical" evidence="2">
    <location>
        <begin position="423"/>
        <end position="442"/>
    </location>
</feature>
<name>A0A2V1DAF0_9PLEO</name>
<feature type="region of interest" description="Disordered" evidence="1">
    <location>
        <begin position="335"/>
        <end position="413"/>
    </location>
</feature>
<dbReference type="EMBL" id="KZ805509">
    <property type="protein sequence ID" value="PVH95068.1"/>
    <property type="molecule type" value="Genomic_DNA"/>
</dbReference>
<dbReference type="OrthoDB" id="3801523at2759"/>
<feature type="compositionally biased region" description="Low complexity" evidence="1">
    <location>
        <begin position="86"/>
        <end position="105"/>
    </location>
</feature>
<proteinExistence type="predicted"/>
<keyword evidence="2" id="KW-0472">Membrane</keyword>
<dbReference type="AlphaFoldDB" id="A0A2V1DAF0"/>
<evidence type="ECO:0000313" key="4">
    <source>
        <dbReference type="Proteomes" id="UP000244855"/>
    </source>
</evidence>
<feature type="region of interest" description="Disordered" evidence="1">
    <location>
        <begin position="457"/>
        <end position="485"/>
    </location>
</feature>
<gene>
    <name evidence="3" type="ORF">DM02DRAFT_633169</name>
</gene>
<feature type="region of interest" description="Disordered" evidence="1">
    <location>
        <begin position="125"/>
        <end position="195"/>
    </location>
</feature>
<evidence type="ECO:0000313" key="3">
    <source>
        <dbReference type="EMBL" id="PVH95068.1"/>
    </source>
</evidence>
<feature type="compositionally biased region" description="Polar residues" evidence="1">
    <location>
        <begin position="183"/>
        <end position="195"/>
    </location>
</feature>
<feature type="compositionally biased region" description="Polar residues" evidence="1">
    <location>
        <begin position="358"/>
        <end position="384"/>
    </location>
</feature>
<feature type="region of interest" description="Disordered" evidence="1">
    <location>
        <begin position="81"/>
        <end position="110"/>
    </location>
</feature>
<sequence>MAVQAPAGSPLPSQSYNPFAPPCHDCSEKHMINVITHQCLDNDPLGCDIKAIPNTVPLDLKDYIRVGDILKLLDEAHDPLVEPDAPSSTLTSTSSSSLLKPSTTKAPNGYPTTIVVTLTNLPTTKTAAASPVQSSSVSTKKSRPGSKTSNSPAAVFTTGSPSRVPDHNRGSKRSAIPTEHGSTDPTSEEIQPRSARTITMAELTAHKNLRKVLKIKQNQTSSHHHHHRHNKRDTSIINEPIISIPQETLAMFLDHLQDPRHDFFPILNRPDLDKDTTKPQAISKLFLQQTKNPKSDIFWSIDRYTDGIKKPQDLRIPESLLPRLFQTLVLENPKSSITTTTTTTPPPSDPHNEAHSLTIHSNSTTTNENSIPPTNQTPSPNIFTNLLLRLPRRIEPPHHPFPPPPSEDDPVIPARSGRELVDMLFMAGIGCLFVFAVGMYVLQRVMRGYYYHHHHHHHGRRSGGVGMGMRVFSKAGGGGKDKDQC</sequence>
<reference evidence="3 4" key="1">
    <citation type="journal article" date="2018" name="Sci. Rep.">
        <title>Comparative genomics provides insights into the lifestyle and reveals functional heterogeneity of dark septate endophytic fungi.</title>
        <authorList>
            <person name="Knapp D.G."/>
            <person name="Nemeth J.B."/>
            <person name="Barry K."/>
            <person name="Hainaut M."/>
            <person name="Henrissat B."/>
            <person name="Johnson J."/>
            <person name="Kuo A."/>
            <person name="Lim J.H.P."/>
            <person name="Lipzen A."/>
            <person name="Nolan M."/>
            <person name="Ohm R.A."/>
            <person name="Tamas L."/>
            <person name="Grigoriev I.V."/>
            <person name="Spatafora J.W."/>
            <person name="Nagy L.G."/>
            <person name="Kovacs G.M."/>
        </authorList>
    </citation>
    <scope>NUCLEOTIDE SEQUENCE [LARGE SCALE GENOMIC DNA]</scope>
    <source>
        <strain evidence="3 4">DSE2036</strain>
    </source>
</reference>
<dbReference type="Proteomes" id="UP000244855">
    <property type="component" value="Unassembled WGS sequence"/>
</dbReference>
<keyword evidence="4" id="KW-1185">Reference proteome</keyword>
<keyword evidence="2" id="KW-0812">Transmembrane</keyword>
<protein>
    <submittedName>
        <fullName evidence="3">Uncharacterized protein</fullName>
    </submittedName>
</protein>
<evidence type="ECO:0000256" key="2">
    <source>
        <dbReference type="SAM" id="Phobius"/>
    </source>
</evidence>
<organism evidence="3 4">
    <name type="scientific">Periconia macrospinosa</name>
    <dbReference type="NCBI Taxonomy" id="97972"/>
    <lineage>
        <taxon>Eukaryota</taxon>
        <taxon>Fungi</taxon>
        <taxon>Dikarya</taxon>
        <taxon>Ascomycota</taxon>
        <taxon>Pezizomycotina</taxon>
        <taxon>Dothideomycetes</taxon>
        <taxon>Pleosporomycetidae</taxon>
        <taxon>Pleosporales</taxon>
        <taxon>Massarineae</taxon>
        <taxon>Periconiaceae</taxon>
        <taxon>Periconia</taxon>
    </lineage>
</organism>